<keyword evidence="1" id="KW-0479">Metal-binding</keyword>
<organism evidence="3 4">
    <name type="scientific">Diaphorina citri</name>
    <name type="common">Asian citrus psyllid</name>
    <dbReference type="NCBI Taxonomy" id="121845"/>
    <lineage>
        <taxon>Eukaryota</taxon>
        <taxon>Metazoa</taxon>
        <taxon>Ecdysozoa</taxon>
        <taxon>Arthropoda</taxon>
        <taxon>Hexapoda</taxon>
        <taxon>Insecta</taxon>
        <taxon>Pterygota</taxon>
        <taxon>Neoptera</taxon>
        <taxon>Paraneoptera</taxon>
        <taxon>Hemiptera</taxon>
        <taxon>Sternorrhyncha</taxon>
        <taxon>Psylloidea</taxon>
        <taxon>Psyllidae</taxon>
        <taxon>Diaphorininae</taxon>
        <taxon>Diaphorina</taxon>
    </lineage>
</organism>
<feature type="domain" description="C2H2-type" evidence="2">
    <location>
        <begin position="34"/>
        <end position="61"/>
    </location>
</feature>
<keyword evidence="3" id="KW-1185">Reference proteome</keyword>
<evidence type="ECO:0000259" key="2">
    <source>
        <dbReference type="PROSITE" id="PS50157"/>
    </source>
</evidence>
<gene>
    <name evidence="4" type="primary">LOC113466067</name>
</gene>
<dbReference type="Gene3D" id="3.30.160.60">
    <property type="entry name" value="Classic Zinc Finger"/>
    <property type="match status" value="1"/>
</dbReference>
<dbReference type="InterPro" id="IPR013087">
    <property type="entry name" value="Znf_C2H2_type"/>
</dbReference>
<evidence type="ECO:0000313" key="4">
    <source>
        <dbReference type="RefSeq" id="XP_026676966.1"/>
    </source>
</evidence>
<reference evidence="4" key="1">
    <citation type="submission" date="2025-08" db="UniProtKB">
        <authorList>
            <consortium name="RefSeq"/>
        </authorList>
    </citation>
    <scope>IDENTIFICATION</scope>
</reference>
<keyword evidence="1" id="KW-0863">Zinc-finger</keyword>
<evidence type="ECO:0000256" key="1">
    <source>
        <dbReference type="PROSITE-ProRule" id="PRU00042"/>
    </source>
</evidence>
<dbReference type="AlphaFoldDB" id="A0A3Q0IL12"/>
<dbReference type="PaxDb" id="121845-A0A3Q0IL12"/>
<dbReference type="GeneID" id="113466067"/>
<dbReference type="Proteomes" id="UP000079169">
    <property type="component" value="Unplaced"/>
</dbReference>
<dbReference type="KEGG" id="dci:113466067"/>
<dbReference type="InterPro" id="IPR036236">
    <property type="entry name" value="Znf_C2H2_sf"/>
</dbReference>
<dbReference type="FunFam" id="3.30.160.60:FF:000630">
    <property type="entry name" value="Zinc finger protein 180"/>
    <property type="match status" value="1"/>
</dbReference>
<dbReference type="STRING" id="121845.A0A3Q0IL12"/>
<proteinExistence type="predicted"/>
<dbReference type="PROSITE" id="PS50157">
    <property type="entry name" value="ZINC_FINGER_C2H2_2"/>
    <property type="match status" value="2"/>
</dbReference>
<dbReference type="SMART" id="SM00355">
    <property type="entry name" value="ZnF_C2H2"/>
    <property type="match status" value="2"/>
</dbReference>
<name>A0A3Q0IL12_DIACI</name>
<evidence type="ECO:0000313" key="3">
    <source>
        <dbReference type="Proteomes" id="UP000079169"/>
    </source>
</evidence>
<accession>A0A3Q0IL12</accession>
<protein>
    <submittedName>
        <fullName evidence="4">Zinc finger X-chromosomal protein-like</fullName>
    </submittedName>
</protein>
<feature type="domain" description="C2H2-type" evidence="2">
    <location>
        <begin position="62"/>
        <end position="85"/>
    </location>
</feature>
<sequence>MHCSVFECSNVEEVITHCESCSHMPRTKSYKQRYMCIMCSYCGYQRAQMRGHLFSHTGLKPYRCEHCQFSSARNSDLLKHVRIKHGIV</sequence>
<dbReference type="GO" id="GO:0008270">
    <property type="term" value="F:zinc ion binding"/>
    <property type="evidence" value="ECO:0007669"/>
    <property type="project" value="UniProtKB-KW"/>
</dbReference>
<dbReference type="SUPFAM" id="SSF57667">
    <property type="entry name" value="beta-beta-alpha zinc fingers"/>
    <property type="match status" value="1"/>
</dbReference>
<dbReference type="RefSeq" id="XP_026676966.1">
    <property type="nucleotide sequence ID" value="XM_026821165.1"/>
</dbReference>
<keyword evidence="1" id="KW-0862">Zinc</keyword>